<dbReference type="GO" id="GO:0005634">
    <property type="term" value="C:nucleus"/>
    <property type="evidence" value="ECO:0007669"/>
    <property type="project" value="TreeGrafter"/>
</dbReference>
<sequence length="255" mass="27985">MSDHAASAQKSPSAPLKWSPSAVLAQRAPSNAPPSSHSSESYSTHATSSAPSPQFGSTDPAKPATAQRELPGRFFDCDPEDLFTLIEDMLLQLMSHNDSIPLHPSDLTRFHSRATPGISIGAYLRRMAKYTTLDKPCMLVVLVYIDRVCERMSRFTICSLTVHRFVCAAVVCASKALCDSFSTNTHYARVGGITLAELNLLEKEFLDIIDWRLTVTAPVMQHYYASLVQMHLNYTLGPPKGPMPTMFTGARSPPP</sequence>
<dbReference type="EMBL" id="CP119955">
    <property type="protein sequence ID" value="WFC96999.1"/>
    <property type="molecule type" value="Genomic_DNA"/>
</dbReference>
<dbReference type="AlphaFoldDB" id="A0AAF0DZW3"/>
<evidence type="ECO:0000256" key="1">
    <source>
        <dbReference type="SAM" id="MobiDB-lite"/>
    </source>
</evidence>
<dbReference type="Pfam" id="PF08613">
    <property type="entry name" value="Cyclin"/>
    <property type="match status" value="1"/>
</dbReference>
<organism evidence="2 3">
    <name type="scientific">Malassezia brasiliensis</name>
    <dbReference type="NCBI Taxonomy" id="1821822"/>
    <lineage>
        <taxon>Eukaryota</taxon>
        <taxon>Fungi</taxon>
        <taxon>Dikarya</taxon>
        <taxon>Basidiomycota</taxon>
        <taxon>Ustilaginomycotina</taxon>
        <taxon>Malasseziomycetes</taxon>
        <taxon>Malasseziales</taxon>
        <taxon>Malasseziaceae</taxon>
        <taxon>Malassezia</taxon>
    </lineage>
</organism>
<dbReference type="SUPFAM" id="SSF47954">
    <property type="entry name" value="Cyclin-like"/>
    <property type="match status" value="1"/>
</dbReference>
<accession>A0AAF0DZW3</accession>
<dbReference type="GO" id="GO:0000307">
    <property type="term" value="C:cyclin-dependent protein kinase holoenzyme complex"/>
    <property type="evidence" value="ECO:0007669"/>
    <property type="project" value="TreeGrafter"/>
</dbReference>
<protein>
    <submittedName>
        <fullName evidence="2">Pho80p cyclin</fullName>
    </submittedName>
</protein>
<feature type="compositionally biased region" description="Low complexity" evidence="1">
    <location>
        <begin position="28"/>
        <end position="50"/>
    </location>
</feature>
<feature type="region of interest" description="Disordered" evidence="1">
    <location>
        <begin position="1"/>
        <end position="65"/>
    </location>
</feature>
<dbReference type="CDD" id="cd20558">
    <property type="entry name" value="CYCLIN_ScPCL7-like"/>
    <property type="match status" value="1"/>
</dbReference>
<dbReference type="GO" id="GO:0019901">
    <property type="term" value="F:protein kinase binding"/>
    <property type="evidence" value="ECO:0007669"/>
    <property type="project" value="InterPro"/>
</dbReference>
<dbReference type="GO" id="GO:0016538">
    <property type="term" value="F:cyclin-dependent protein serine/threonine kinase regulator activity"/>
    <property type="evidence" value="ECO:0007669"/>
    <property type="project" value="TreeGrafter"/>
</dbReference>
<reference evidence="2" key="1">
    <citation type="submission" date="2023-03" db="EMBL/GenBank/DDBJ databases">
        <title>Mating type loci evolution in Malassezia.</title>
        <authorList>
            <person name="Coelho M.A."/>
        </authorList>
    </citation>
    <scope>NUCLEOTIDE SEQUENCE</scope>
    <source>
        <strain evidence="2">CBS 14135</strain>
    </source>
</reference>
<name>A0AAF0DZW3_9BASI</name>
<proteinExistence type="predicted"/>
<keyword evidence="3" id="KW-1185">Reference proteome</keyword>
<dbReference type="InterPro" id="IPR013922">
    <property type="entry name" value="Cyclin_PHO80-like"/>
</dbReference>
<dbReference type="Gene3D" id="1.10.472.10">
    <property type="entry name" value="Cyclin-like"/>
    <property type="match status" value="1"/>
</dbReference>
<dbReference type="Proteomes" id="UP001216638">
    <property type="component" value="Chromosome 5"/>
</dbReference>
<evidence type="ECO:0000313" key="3">
    <source>
        <dbReference type="Proteomes" id="UP001216638"/>
    </source>
</evidence>
<evidence type="ECO:0000313" key="2">
    <source>
        <dbReference type="EMBL" id="WFC96999.1"/>
    </source>
</evidence>
<gene>
    <name evidence="2" type="primary">PHO80</name>
    <name evidence="2" type="ORF">MBRA1_003665</name>
</gene>
<dbReference type="PANTHER" id="PTHR15615:SF117">
    <property type="entry name" value="PHO85 CYCLIN PHO80"/>
    <property type="match status" value="1"/>
</dbReference>
<dbReference type="PANTHER" id="PTHR15615">
    <property type="match status" value="1"/>
</dbReference>
<dbReference type="InterPro" id="IPR036915">
    <property type="entry name" value="Cyclin-like_sf"/>
</dbReference>